<evidence type="ECO:0000313" key="3">
    <source>
        <dbReference type="Proteomes" id="UP001138757"/>
    </source>
</evidence>
<dbReference type="PANTHER" id="PTHR38436">
    <property type="entry name" value="POLYKETIDE CYCLASE SNOAL-LIKE DOMAIN"/>
    <property type="match status" value="1"/>
</dbReference>
<name>A0A9X1DDC2_9SPHN</name>
<comment type="caution">
    <text evidence="2">The sequence shown here is derived from an EMBL/GenBank/DDBJ whole genome shotgun (WGS) entry which is preliminary data.</text>
</comment>
<reference evidence="2" key="1">
    <citation type="submission" date="2021-05" db="EMBL/GenBank/DDBJ databases">
        <title>Genome of Sphingobium sp. strain.</title>
        <authorList>
            <person name="Fan R."/>
        </authorList>
    </citation>
    <scope>NUCLEOTIDE SEQUENCE</scope>
    <source>
        <strain evidence="2">H33</strain>
    </source>
</reference>
<dbReference type="PANTHER" id="PTHR38436:SF1">
    <property type="entry name" value="ESTER CYCLASE"/>
    <property type="match status" value="1"/>
</dbReference>
<gene>
    <name evidence="2" type="ORF">KK488_12860</name>
</gene>
<organism evidence="2 3">
    <name type="scientific">Sphingobium nicotianae</name>
    <dbReference type="NCBI Taxonomy" id="2782607"/>
    <lineage>
        <taxon>Bacteria</taxon>
        <taxon>Pseudomonadati</taxon>
        <taxon>Pseudomonadota</taxon>
        <taxon>Alphaproteobacteria</taxon>
        <taxon>Sphingomonadales</taxon>
        <taxon>Sphingomonadaceae</taxon>
        <taxon>Sphingobium</taxon>
    </lineage>
</organism>
<protein>
    <submittedName>
        <fullName evidence="2">Nuclear transport factor 2 family protein</fullName>
    </submittedName>
</protein>
<dbReference type="InterPro" id="IPR037401">
    <property type="entry name" value="SnoaL-like"/>
</dbReference>
<dbReference type="EMBL" id="JAHGAW010000008">
    <property type="protein sequence ID" value="MBT2187837.1"/>
    <property type="molecule type" value="Genomic_DNA"/>
</dbReference>
<keyword evidence="3" id="KW-1185">Reference proteome</keyword>
<dbReference type="Gene3D" id="3.10.450.50">
    <property type="match status" value="1"/>
</dbReference>
<accession>A0A9X1DDC2</accession>
<sequence length="129" mass="14677">MRYTSAEEVNLALVRGLFDKVLNPMDSSAVDRFIAPDYIQHNPNVETGREPLKAFLDFIRKESPEAVHDVKRMFADADHVIVHYHVRRWSGDQGFAVIDIFRIENGLIAEHWDVSQDVPVGGPNVNGMF</sequence>
<dbReference type="AlphaFoldDB" id="A0A9X1DDC2"/>
<dbReference type="RefSeq" id="WP_214624092.1">
    <property type="nucleotide sequence ID" value="NZ_JAHGAW010000008.1"/>
</dbReference>
<dbReference type="GO" id="GO:0030638">
    <property type="term" value="P:polyketide metabolic process"/>
    <property type="evidence" value="ECO:0007669"/>
    <property type="project" value="InterPro"/>
</dbReference>
<evidence type="ECO:0000259" key="1">
    <source>
        <dbReference type="Pfam" id="PF12680"/>
    </source>
</evidence>
<feature type="domain" description="SnoaL-like" evidence="1">
    <location>
        <begin position="14"/>
        <end position="111"/>
    </location>
</feature>
<dbReference type="InterPro" id="IPR009959">
    <property type="entry name" value="Cyclase_SnoaL-like"/>
</dbReference>
<dbReference type="SUPFAM" id="SSF54427">
    <property type="entry name" value="NTF2-like"/>
    <property type="match status" value="1"/>
</dbReference>
<dbReference type="InterPro" id="IPR032710">
    <property type="entry name" value="NTF2-like_dom_sf"/>
</dbReference>
<evidence type="ECO:0000313" key="2">
    <source>
        <dbReference type="EMBL" id="MBT2187837.1"/>
    </source>
</evidence>
<dbReference type="Pfam" id="PF12680">
    <property type="entry name" value="SnoaL_2"/>
    <property type="match status" value="1"/>
</dbReference>
<proteinExistence type="predicted"/>
<dbReference type="Proteomes" id="UP001138757">
    <property type="component" value="Unassembled WGS sequence"/>
</dbReference>